<protein>
    <submittedName>
        <fullName evidence="1">Uncharacterized protein</fullName>
    </submittedName>
</protein>
<gene>
    <name evidence="1" type="ORF">CDL15_Pgr004498</name>
</gene>
<proteinExistence type="predicted"/>
<sequence>MARERERVDLGPLMLTDLSDDGARCLLEGLSLEFEIAILSYEADMSPSGGDAPWGSMRIEDAPVACECYRREALVSPLKRSLAGNAPVSPLGLLLMRRLLVAPPGRLLIRRFGSPGRPVESFALAMRMRSHFRRPQCEGSKAPVGHAQAYRDIFNDALAALSIIRRARRRCVRDACSSVSGRRGDPWRVFALAIRMRSHFRRPQCEGSKAPVGHAQAYRDIFNDALAALSIIRRARRLRTLLVKVP</sequence>
<accession>A0A218WYK0</accession>
<reference evidence="2" key="1">
    <citation type="journal article" date="2017" name="Plant J.">
        <title>The pomegranate (Punica granatum L.) genome and the genomics of punicalagin biosynthesis.</title>
        <authorList>
            <person name="Qin G."/>
            <person name="Xu C."/>
            <person name="Ming R."/>
            <person name="Tang H."/>
            <person name="Guyot R."/>
            <person name="Kramer E.M."/>
            <person name="Hu Y."/>
            <person name="Yi X."/>
            <person name="Qi Y."/>
            <person name="Xu X."/>
            <person name="Gao Z."/>
            <person name="Pan H."/>
            <person name="Jian J."/>
            <person name="Tian Y."/>
            <person name="Yue Z."/>
            <person name="Xu Y."/>
        </authorList>
    </citation>
    <scope>NUCLEOTIDE SEQUENCE [LARGE SCALE GENOMIC DNA]</scope>
    <source>
        <strain evidence="2">cv. Dabenzi</strain>
    </source>
</reference>
<evidence type="ECO:0000313" key="2">
    <source>
        <dbReference type="Proteomes" id="UP000197138"/>
    </source>
</evidence>
<name>A0A218WYK0_PUNGR</name>
<evidence type="ECO:0000313" key="1">
    <source>
        <dbReference type="EMBL" id="OWM77804.1"/>
    </source>
</evidence>
<dbReference type="Proteomes" id="UP000197138">
    <property type="component" value="Unassembled WGS sequence"/>
</dbReference>
<dbReference type="EMBL" id="MTKT01002511">
    <property type="protein sequence ID" value="OWM77804.1"/>
    <property type="molecule type" value="Genomic_DNA"/>
</dbReference>
<dbReference type="AlphaFoldDB" id="A0A218WYK0"/>
<organism evidence="1 2">
    <name type="scientific">Punica granatum</name>
    <name type="common">Pomegranate</name>
    <dbReference type="NCBI Taxonomy" id="22663"/>
    <lineage>
        <taxon>Eukaryota</taxon>
        <taxon>Viridiplantae</taxon>
        <taxon>Streptophyta</taxon>
        <taxon>Embryophyta</taxon>
        <taxon>Tracheophyta</taxon>
        <taxon>Spermatophyta</taxon>
        <taxon>Magnoliopsida</taxon>
        <taxon>eudicotyledons</taxon>
        <taxon>Gunneridae</taxon>
        <taxon>Pentapetalae</taxon>
        <taxon>rosids</taxon>
        <taxon>malvids</taxon>
        <taxon>Myrtales</taxon>
        <taxon>Lythraceae</taxon>
        <taxon>Punica</taxon>
    </lineage>
</organism>
<comment type="caution">
    <text evidence="1">The sequence shown here is derived from an EMBL/GenBank/DDBJ whole genome shotgun (WGS) entry which is preliminary data.</text>
</comment>